<keyword evidence="1" id="KW-0808">Transferase</keyword>
<dbReference type="RefSeq" id="WP_111538349.1">
    <property type="nucleotide sequence ID" value="NZ_QKZL01000018.1"/>
</dbReference>
<dbReference type="Pfam" id="PF13692">
    <property type="entry name" value="Glyco_trans_1_4"/>
    <property type="match status" value="1"/>
</dbReference>
<organism evidence="1 2">
    <name type="scientific">Palleronia aestuarii</name>
    <dbReference type="NCBI Taxonomy" id="568105"/>
    <lineage>
        <taxon>Bacteria</taxon>
        <taxon>Pseudomonadati</taxon>
        <taxon>Pseudomonadota</taxon>
        <taxon>Alphaproteobacteria</taxon>
        <taxon>Rhodobacterales</taxon>
        <taxon>Roseobacteraceae</taxon>
        <taxon>Palleronia</taxon>
    </lineage>
</organism>
<dbReference type="EMBL" id="QKZL01000018">
    <property type="protein sequence ID" value="PZX13496.1"/>
    <property type="molecule type" value="Genomic_DNA"/>
</dbReference>
<reference evidence="1 2" key="1">
    <citation type="submission" date="2018-06" db="EMBL/GenBank/DDBJ databases">
        <title>Genomic Encyclopedia of Archaeal and Bacterial Type Strains, Phase II (KMG-II): from individual species to whole genera.</title>
        <authorList>
            <person name="Goeker M."/>
        </authorList>
    </citation>
    <scope>NUCLEOTIDE SEQUENCE [LARGE SCALE GENOMIC DNA]</scope>
    <source>
        <strain evidence="1 2">DSM 22009</strain>
    </source>
</reference>
<dbReference type="SUPFAM" id="SSF53756">
    <property type="entry name" value="UDP-Glycosyltransferase/glycogen phosphorylase"/>
    <property type="match status" value="1"/>
</dbReference>
<accession>A0A2W7NJY2</accession>
<protein>
    <submittedName>
        <fullName evidence="1">Glycosyltransferase involved in cell wall biosynthesis</fullName>
    </submittedName>
</protein>
<proteinExistence type="predicted"/>
<keyword evidence="2" id="KW-1185">Reference proteome</keyword>
<name>A0A2W7NJY2_9RHOB</name>
<dbReference type="OrthoDB" id="9807414at2"/>
<dbReference type="Proteomes" id="UP000248916">
    <property type="component" value="Unassembled WGS sequence"/>
</dbReference>
<dbReference type="GO" id="GO:0016740">
    <property type="term" value="F:transferase activity"/>
    <property type="evidence" value="ECO:0007669"/>
    <property type="project" value="UniProtKB-KW"/>
</dbReference>
<evidence type="ECO:0000313" key="1">
    <source>
        <dbReference type="EMBL" id="PZX13496.1"/>
    </source>
</evidence>
<gene>
    <name evidence="1" type="ORF">LX81_03281</name>
</gene>
<evidence type="ECO:0000313" key="2">
    <source>
        <dbReference type="Proteomes" id="UP000248916"/>
    </source>
</evidence>
<sequence>MRILYYNWVDYLDDEARGGGVSVYQKNVMAGLAGREGVETGFLAAGLTYDLPPGRAPRWERMRHGPKEDRDRRYDLVNSGTLAPAHHSFGDPSQISHPATEAAFCDMVAATGPWDVVHFNNLEGVPANVMAALKARFPETRIVVALHNYYPVCPQVNLWQRESRHCDDFLGGAACTGCLLHQPSARLVRAAHGVAYRLKRVGVRPGTRAFDLLFTNAMRAGQRASRLVGALRRRLRRAAPPPRIEGPSERVEAVPREAAAEGPGNAFAARRAEMVALLNTHADRVLGVSERVSRIAADHGVDPARIRTSYIGTREAAKFAATAPRGPLPPEGRPLHLAYLGYMRRDKGFFFLLDALDAMDADLARRLHLTVAARTGPAEAMARMRATGARLGGLTHHDGYTHAGLDTLLADVDAGLVPVLWEDNLPQVAIEMHARHIPLLTSDRGGARELANCPDMVFRAGDAESFAERIAALLEGRIDMDAYWAGARAPTSMEAHLDQLLEIYAGRD</sequence>
<dbReference type="Gene3D" id="3.40.50.2000">
    <property type="entry name" value="Glycogen Phosphorylase B"/>
    <property type="match status" value="1"/>
</dbReference>
<comment type="caution">
    <text evidence="1">The sequence shown here is derived from an EMBL/GenBank/DDBJ whole genome shotgun (WGS) entry which is preliminary data.</text>
</comment>
<dbReference type="AlphaFoldDB" id="A0A2W7NJY2"/>